<comment type="caution">
    <text evidence="1">The sequence shown here is derived from an EMBL/GenBank/DDBJ whole genome shotgun (WGS) entry which is preliminary data.</text>
</comment>
<keyword evidence="2" id="KW-1185">Reference proteome</keyword>
<dbReference type="EMBL" id="JBHRXP010000001">
    <property type="protein sequence ID" value="MFC3579242.1"/>
    <property type="molecule type" value="Genomic_DNA"/>
</dbReference>
<sequence>MVRSPSSPAWSLHRARLASFDHAYAVAVQRKTHGGRDQFILATGDALQPYRITSRRPSNGDTVLAVIR</sequence>
<gene>
    <name evidence="1" type="ORF">ACFONA_03615</name>
</gene>
<protein>
    <submittedName>
        <fullName evidence="1">Uncharacterized protein</fullName>
    </submittedName>
</protein>
<dbReference type="Proteomes" id="UP001595713">
    <property type="component" value="Unassembled WGS sequence"/>
</dbReference>
<reference evidence="2" key="1">
    <citation type="journal article" date="2019" name="Int. J. Syst. Evol. Microbiol.">
        <title>The Global Catalogue of Microorganisms (GCM) 10K type strain sequencing project: providing services to taxonomists for standard genome sequencing and annotation.</title>
        <authorList>
            <consortium name="The Broad Institute Genomics Platform"/>
            <consortium name="The Broad Institute Genome Sequencing Center for Infectious Disease"/>
            <person name="Wu L."/>
            <person name="Ma J."/>
        </authorList>
    </citation>
    <scope>NUCLEOTIDE SEQUENCE [LARGE SCALE GENOMIC DNA]</scope>
    <source>
        <strain evidence="2">KCTC 42739</strain>
    </source>
</reference>
<organism evidence="1 2">
    <name type="scientific">Sphingomonas hylomeconis</name>
    <dbReference type="NCBI Taxonomy" id="1395958"/>
    <lineage>
        <taxon>Bacteria</taxon>
        <taxon>Pseudomonadati</taxon>
        <taxon>Pseudomonadota</taxon>
        <taxon>Alphaproteobacteria</taxon>
        <taxon>Sphingomonadales</taxon>
        <taxon>Sphingomonadaceae</taxon>
        <taxon>Sphingomonas</taxon>
    </lineage>
</organism>
<dbReference type="RefSeq" id="WP_261295213.1">
    <property type="nucleotide sequence ID" value="NZ_JANQBK010000014.1"/>
</dbReference>
<evidence type="ECO:0000313" key="1">
    <source>
        <dbReference type="EMBL" id="MFC3579242.1"/>
    </source>
</evidence>
<proteinExistence type="predicted"/>
<accession>A0ABV7SQL5</accession>
<evidence type="ECO:0000313" key="2">
    <source>
        <dbReference type="Proteomes" id="UP001595713"/>
    </source>
</evidence>
<name>A0ABV7SQL5_9SPHN</name>